<dbReference type="EMBL" id="CP016181">
    <property type="protein sequence ID" value="AWX99371.1"/>
    <property type="molecule type" value="Genomic_DNA"/>
</dbReference>
<dbReference type="Gene3D" id="3.40.50.300">
    <property type="entry name" value="P-loop containing nucleotide triphosphate hydrolases"/>
    <property type="match status" value="1"/>
</dbReference>
<dbReference type="Pfam" id="PF07693">
    <property type="entry name" value="KAP_NTPase"/>
    <property type="match status" value="1"/>
</dbReference>
<feature type="region of interest" description="Disordered" evidence="1">
    <location>
        <begin position="1"/>
        <end position="20"/>
    </location>
</feature>
<evidence type="ECO:0000256" key="1">
    <source>
        <dbReference type="SAM" id="MobiDB-lite"/>
    </source>
</evidence>
<reference evidence="4 5" key="1">
    <citation type="submission" date="2016-06" db="EMBL/GenBank/DDBJ databases">
        <title>The sequenced genome of the ice-adhering bacterium Marinomonas primoryensis, from Antarctica.</title>
        <authorList>
            <person name="Graham L."/>
            <person name="Vance T.D.R."/>
            <person name="Davies P.L."/>
        </authorList>
    </citation>
    <scope>NUCLEOTIDE SEQUENCE [LARGE SCALE GENOMIC DNA]</scope>
    <source>
        <strain evidence="4 5">AceL</strain>
    </source>
</reference>
<name>A0A2Z4PPE2_9GAMM</name>
<dbReference type="InterPro" id="IPR027417">
    <property type="entry name" value="P-loop_NTPase"/>
</dbReference>
<feature type="domain" description="KAP NTPase" evidence="3">
    <location>
        <begin position="24"/>
        <end position="366"/>
    </location>
</feature>
<feature type="transmembrane region" description="Helical" evidence="2">
    <location>
        <begin position="129"/>
        <end position="149"/>
    </location>
</feature>
<proteinExistence type="predicted"/>
<dbReference type="InterPro" id="IPR011646">
    <property type="entry name" value="KAP_P-loop"/>
</dbReference>
<feature type="compositionally biased region" description="Basic and acidic residues" evidence="1">
    <location>
        <begin position="1"/>
        <end position="13"/>
    </location>
</feature>
<gene>
    <name evidence="4" type="ORF">A8139_04655</name>
</gene>
<accession>A0A2Z4PPE2</accession>
<dbReference type="OrthoDB" id="6774658at2"/>
<evidence type="ECO:0000313" key="5">
    <source>
        <dbReference type="Proteomes" id="UP000249898"/>
    </source>
</evidence>
<dbReference type="SUPFAM" id="SSF52540">
    <property type="entry name" value="P-loop containing nucleoside triphosphate hydrolases"/>
    <property type="match status" value="1"/>
</dbReference>
<keyword evidence="2" id="KW-0812">Transmembrane</keyword>
<organism evidence="4 5">
    <name type="scientific">Marinomonas primoryensis</name>
    <dbReference type="NCBI Taxonomy" id="178399"/>
    <lineage>
        <taxon>Bacteria</taxon>
        <taxon>Pseudomonadati</taxon>
        <taxon>Pseudomonadota</taxon>
        <taxon>Gammaproteobacteria</taxon>
        <taxon>Oceanospirillales</taxon>
        <taxon>Oceanospirillaceae</taxon>
        <taxon>Marinomonas</taxon>
    </lineage>
</organism>
<evidence type="ECO:0000313" key="4">
    <source>
        <dbReference type="EMBL" id="AWX99371.1"/>
    </source>
</evidence>
<keyword evidence="2" id="KW-0472">Membrane</keyword>
<keyword evidence="2" id="KW-1133">Transmembrane helix</keyword>
<dbReference type="AlphaFoldDB" id="A0A2Z4PPE2"/>
<protein>
    <recommendedName>
        <fullName evidence="3">KAP NTPase domain-containing protein</fullName>
    </recommendedName>
</protein>
<evidence type="ECO:0000259" key="3">
    <source>
        <dbReference type="Pfam" id="PF07693"/>
    </source>
</evidence>
<dbReference type="RefSeq" id="WP_112136059.1">
    <property type="nucleotide sequence ID" value="NZ_CP016181.1"/>
</dbReference>
<dbReference type="Proteomes" id="UP000249898">
    <property type="component" value="Chromosome"/>
</dbReference>
<evidence type="ECO:0000256" key="2">
    <source>
        <dbReference type="SAM" id="Phobius"/>
    </source>
</evidence>
<sequence length="641" mass="72783">METRKYQSEKPADSDQFGGQGHMKVAEAIAKVLLKDNSQHIIGIEGNLGAGKSSVINLLEQKIIGEGFHVVTFDADQYHQSLKPALIKTIEIELKKLLIKKDRKSLSKLERAVETALGKRLEYTKNTNSNISFSALLFVFSLAVSVLQLKPSLNFLFDLMKDLPTIDKSSGLLSIVLFFLPAFIFIFMKFFGVKTRLGDLIKRNTLDKISETIDVTRDVGAMELKEAFETFSEIIPSNNTLLLVIDNIDRVSPDIAREVWSDIETLTSLSNERFRILLPYSEKHLARALEKSAVDDSQSGREFISKRLPVSFSAPPIVTIGWRKQFEVYWEETLHDITGQEGVKDLIEIWSDTITPRYLKSIVNRIGAKIDSCPESNDELSGASCAAYLMVVKDCNLTINEFLAEQTIESTSSKLNISQRKILATHKILRKYDGQKDNWAKQVAALHFQTTFDIAQSELIIEPIRTAFNSFDVDKIVELSSLFGFEVFFKKQLASTNVTDLVKVSALLSEDDRGFEIIQNYLVDINHELKDSLYEKTDFDEDLVDDYKKLKEKGINIDLKIPNYLQDQAANDINKIFRKFKLFKNNESSKEIVDSINSLAKSLEKKVEECYQYYCVTDNSPDFIKNPKSDFVVNGLFPIEE</sequence>
<feature type="transmembrane region" description="Helical" evidence="2">
    <location>
        <begin position="169"/>
        <end position="193"/>
    </location>
</feature>